<evidence type="ECO:0000256" key="1">
    <source>
        <dbReference type="ARBA" id="ARBA00006594"/>
    </source>
</evidence>
<proteinExistence type="inferred from homology"/>
<dbReference type="GO" id="GO:0009307">
    <property type="term" value="P:DNA restriction-modification system"/>
    <property type="evidence" value="ECO:0007669"/>
    <property type="project" value="UniProtKB-KW"/>
</dbReference>
<dbReference type="PANTHER" id="PTHR33841:SF1">
    <property type="entry name" value="DNA METHYLTRANSFERASE A"/>
    <property type="match status" value="1"/>
</dbReference>
<protein>
    <recommendedName>
        <fullName evidence="2">site-specific DNA-methyltransferase (adenine-specific)</fullName>
        <ecNumber evidence="2">2.1.1.72</ecNumber>
    </recommendedName>
</protein>
<evidence type="ECO:0000256" key="2">
    <source>
        <dbReference type="ARBA" id="ARBA00011900"/>
    </source>
</evidence>
<dbReference type="PANTHER" id="PTHR33841">
    <property type="entry name" value="DNA METHYLTRANSFERASE YEEA-RELATED"/>
    <property type="match status" value="1"/>
</dbReference>
<evidence type="ECO:0000256" key="7">
    <source>
        <dbReference type="SAM" id="MobiDB-lite"/>
    </source>
</evidence>
<gene>
    <name evidence="9" type="ORF">F0L46_17625</name>
</gene>
<evidence type="ECO:0000256" key="6">
    <source>
        <dbReference type="ARBA" id="ARBA00047942"/>
    </source>
</evidence>
<dbReference type="AlphaFoldDB" id="A0A5B2VA21"/>
<dbReference type="Gene3D" id="3.40.50.150">
    <property type="entry name" value="Vaccinia Virus protein VP39"/>
    <property type="match status" value="1"/>
</dbReference>
<dbReference type="InterPro" id="IPR029063">
    <property type="entry name" value="SAM-dependent_MTases_sf"/>
</dbReference>
<comment type="catalytic activity">
    <reaction evidence="6">
        <text>a 2'-deoxyadenosine in DNA + S-adenosyl-L-methionine = an N(6)-methyl-2'-deoxyadenosine in DNA + S-adenosyl-L-homocysteine + H(+)</text>
        <dbReference type="Rhea" id="RHEA:15197"/>
        <dbReference type="Rhea" id="RHEA-COMP:12418"/>
        <dbReference type="Rhea" id="RHEA-COMP:12419"/>
        <dbReference type="ChEBI" id="CHEBI:15378"/>
        <dbReference type="ChEBI" id="CHEBI:57856"/>
        <dbReference type="ChEBI" id="CHEBI:59789"/>
        <dbReference type="ChEBI" id="CHEBI:90615"/>
        <dbReference type="ChEBI" id="CHEBI:90616"/>
        <dbReference type="EC" id="2.1.1.72"/>
    </reaction>
</comment>
<dbReference type="InterPro" id="IPR003356">
    <property type="entry name" value="DNA_methylase_A-5"/>
</dbReference>
<dbReference type="EC" id="2.1.1.72" evidence="2"/>
<name>A0A5B2VA21_9HYPH</name>
<reference evidence="9 10" key="1">
    <citation type="submission" date="2019-09" db="EMBL/GenBank/DDBJ databases">
        <title>Salinarimonas rosea gen. nov., sp. nov., a new member of the a-2 subgroup of the Proteobacteria.</title>
        <authorList>
            <person name="Liu J."/>
        </authorList>
    </citation>
    <scope>NUCLEOTIDE SEQUENCE [LARGE SCALE GENOMIC DNA]</scope>
    <source>
        <strain evidence="9 10">BN140002</strain>
    </source>
</reference>
<feature type="domain" description="DNA methylase adenine-specific" evidence="8">
    <location>
        <begin position="285"/>
        <end position="582"/>
    </location>
</feature>
<dbReference type="GO" id="GO:0003677">
    <property type="term" value="F:DNA binding"/>
    <property type="evidence" value="ECO:0007669"/>
    <property type="project" value="InterPro"/>
</dbReference>
<reference evidence="9 10" key="2">
    <citation type="submission" date="2019-09" db="EMBL/GenBank/DDBJ databases">
        <authorList>
            <person name="Jin C."/>
        </authorList>
    </citation>
    <scope>NUCLEOTIDE SEQUENCE [LARGE SCALE GENOMIC DNA]</scope>
    <source>
        <strain evidence="9 10">BN140002</strain>
    </source>
</reference>
<comment type="similarity">
    <text evidence="1">Belongs to the N(4)/N(6)-methyltransferase family.</text>
</comment>
<comment type="caution">
    <text evidence="9">The sequence shown here is derived from an EMBL/GenBank/DDBJ whole genome shotgun (WGS) entry which is preliminary data.</text>
</comment>
<dbReference type="GO" id="GO:0009007">
    <property type="term" value="F:site-specific DNA-methyltransferase (adenine-specific) activity"/>
    <property type="evidence" value="ECO:0007669"/>
    <property type="project" value="UniProtKB-EC"/>
</dbReference>
<organism evidence="9 10">
    <name type="scientific">Salinarimonas soli</name>
    <dbReference type="NCBI Taxonomy" id="1638099"/>
    <lineage>
        <taxon>Bacteria</taxon>
        <taxon>Pseudomonadati</taxon>
        <taxon>Pseudomonadota</taxon>
        <taxon>Alphaproteobacteria</taxon>
        <taxon>Hyphomicrobiales</taxon>
        <taxon>Salinarimonadaceae</taxon>
        <taxon>Salinarimonas</taxon>
    </lineage>
</organism>
<dbReference type="PRINTS" id="PR00507">
    <property type="entry name" value="N12N6MTFRASE"/>
</dbReference>
<accession>A0A5B2VA21</accession>
<dbReference type="Proteomes" id="UP000323142">
    <property type="component" value="Unassembled WGS sequence"/>
</dbReference>
<dbReference type="OrthoDB" id="9806213at2"/>
<dbReference type="InterPro" id="IPR050953">
    <property type="entry name" value="N4_N6_ade-DNA_methylase"/>
</dbReference>
<evidence type="ECO:0000256" key="3">
    <source>
        <dbReference type="ARBA" id="ARBA00022603"/>
    </source>
</evidence>
<keyword evidence="10" id="KW-1185">Reference proteome</keyword>
<dbReference type="RefSeq" id="WP_149819941.1">
    <property type="nucleotide sequence ID" value="NZ_VUOA01000032.1"/>
</dbReference>
<dbReference type="EMBL" id="VUOA01000032">
    <property type="protein sequence ID" value="KAA2235861.1"/>
    <property type="molecule type" value="Genomic_DNA"/>
</dbReference>
<evidence type="ECO:0000256" key="4">
    <source>
        <dbReference type="ARBA" id="ARBA00022679"/>
    </source>
</evidence>
<keyword evidence="4 9" id="KW-0808">Transferase</keyword>
<dbReference type="SUPFAM" id="SSF53335">
    <property type="entry name" value="S-adenosyl-L-methionine-dependent methyltransferases"/>
    <property type="match status" value="1"/>
</dbReference>
<dbReference type="InterPro" id="IPR002052">
    <property type="entry name" value="DNA_methylase_N6_adenine_CS"/>
</dbReference>
<dbReference type="GO" id="GO:0008170">
    <property type="term" value="F:N-methyltransferase activity"/>
    <property type="evidence" value="ECO:0007669"/>
    <property type="project" value="InterPro"/>
</dbReference>
<feature type="compositionally biased region" description="Basic and acidic residues" evidence="7">
    <location>
        <begin position="685"/>
        <end position="695"/>
    </location>
</feature>
<dbReference type="Pfam" id="PF02384">
    <property type="entry name" value="N6_Mtase"/>
    <property type="match status" value="1"/>
</dbReference>
<feature type="region of interest" description="Disordered" evidence="7">
    <location>
        <begin position="673"/>
        <end position="697"/>
    </location>
</feature>
<evidence type="ECO:0000313" key="9">
    <source>
        <dbReference type="EMBL" id="KAA2235861.1"/>
    </source>
</evidence>
<sequence length="1024" mass="111886">MAGLRTATSWGMEQRLREVVRAHGGLPDDTFAFDHDRAELLHYATLVSARSGHADDLAPLVGIHEWQGAPLVALVDGDGLADPRHLQRLRRIVALRGDVPYLGVVSGGRLDFHAVGLDKRPRFGVDLAARGVDPTVSLPYVASMRPELGAQRTTISKVVLELLDAALTSLMEAGLTEGDAISLAGRALFARFLADRELPLGSHMNGVSTGEAFSNAATARLTSRWLDENFNGNLLPLSDGLFDRLPQEAFGVLIDIMRRAPNRQLSLGWEQKWDNLHFAHIPVGILSQVYEQYLKRHESERQKKEGSYYTPAHIADLMVRAALLGLDPGNRHRARCLDPAAGAGVFLITAFRHLVAERWRHDGVRPGTSTLREILYGQITGFDINEAALRFAALGLYLSSVELDPQPEPLSKLGFRDLHGLVLHRPVSQEVMRIGTKNPKEISLDQLGALGPGVGSEHLGRYDVVIGNPPWKTGAKIKGWKWVGENVRRIAQERLGKAPSASLLPNEAPDLPFVWRATEWARPGGQIAFALHGRLLFQQGEGMPEARAALLKAVDITSVINGVGLRRTNVWPQIDAPFCILFGRNNPPAPGSAMRFVSPEVEPSLNGAGALRIDAAHSPLVRVDDLIANPLRLKILFRGSDLDLGIFERLREAQNRTLGEIVASVGGVSGNGFQALRRSSRPRKDRNGRLRDDGRPGVSAAYLRGKPLLAKVAPSPRIDIDDLPGFVQERIHDRREEGIFRGPLLVVGKAIRTEAGGMSAGVAECDVVYTESYYGYSFADASGGTDLAWYLAAVLRSSLARWWMLMTSGEYGFERDIVEKATVDDMPVPDLASLSPAQRHVLDGIVADWQASRAVGQERLDDWAARLYGLRPDDRQVIADTLKHGLSTGSSVRQGQSPPDVEDFIRGLDAELAPWAERFGATLSATRVDPALTPAWGFVVLERGKRARAGGPVGQRDLAAFVASADGTGSTEIYHHDGEDRIWLGMRAEPRYWTYSQGIRAARHIVWNYVELLAGGSSEGAAVS</sequence>
<evidence type="ECO:0000259" key="8">
    <source>
        <dbReference type="Pfam" id="PF02384"/>
    </source>
</evidence>
<evidence type="ECO:0000256" key="5">
    <source>
        <dbReference type="ARBA" id="ARBA00022747"/>
    </source>
</evidence>
<dbReference type="PROSITE" id="PS00092">
    <property type="entry name" value="N6_MTASE"/>
    <property type="match status" value="1"/>
</dbReference>
<evidence type="ECO:0000313" key="10">
    <source>
        <dbReference type="Proteomes" id="UP000323142"/>
    </source>
</evidence>
<keyword evidence="5" id="KW-0680">Restriction system</keyword>
<keyword evidence="3 9" id="KW-0489">Methyltransferase</keyword>
<dbReference type="GO" id="GO:0032259">
    <property type="term" value="P:methylation"/>
    <property type="evidence" value="ECO:0007669"/>
    <property type="project" value="UniProtKB-KW"/>
</dbReference>